<proteinExistence type="predicted"/>
<dbReference type="Gene3D" id="2.40.160.220">
    <property type="match status" value="1"/>
</dbReference>
<dbReference type="Pfam" id="PF22387">
    <property type="entry name" value="PhiCb5_coat"/>
    <property type="match status" value="1"/>
</dbReference>
<organism evidence="1">
    <name type="scientific">Leviviridae sp</name>
    <dbReference type="NCBI Taxonomy" id="2027243"/>
    <lineage>
        <taxon>Viruses</taxon>
        <taxon>Riboviria</taxon>
        <taxon>Orthornavirae</taxon>
        <taxon>Lenarviricota</taxon>
        <taxon>Leviviricetes</taxon>
        <taxon>Norzivirales</taxon>
        <taxon>Fiersviridae</taxon>
    </lineage>
</organism>
<name>A0A514DBN2_9VIRU</name>
<protein>
    <submittedName>
        <fullName evidence="1">Uncharacterized protein</fullName>
    </submittedName>
</protein>
<dbReference type="InterPro" id="IPR054457">
    <property type="entry name" value="PhiCb5_coat"/>
</dbReference>
<accession>A0A514DBN2</accession>
<evidence type="ECO:0000313" key="1">
    <source>
        <dbReference type="EMBL" id="QDH91028.1"/>
    </source>
</evidence>
<reference evidence="1" key="1">
    <citation type="submission" date="2019-05" db="EMBL/GenBank/DDBJ databases">
        <title>Metatranscriptomic reconstruction reveals RNA viruses with the potential to shape carbon cycling in soil.</title>
        <authorList>
            <person name="Starr E.P."/>
            <person name="Nuccio E."/>
            <person name="Pett-Ridge J."/>
            <person name="Banfield J.F."/>
            <person name="Firestone M.K."/>
        </authorList>
    </citation>
    <scope>NUCLEOTIDE SEQUENCE</scope>
    <source>
        <strain evidence="1">H2_Bulk_34_399</strain>
    </source>
</reference>
<gene>
    <name evidence="1" type="ORF">H2Bulk34399_000002</name>
</gene>
<dbReference type="EMBL" id="MN035956">
    <property type="protein sequence ID" value="QDH91028.1"/>
    <property type="molecule type" value="Genomic_RNA"/>
</dbReference>
<sequence>MFASTITLTLNSIAKVLNRNNQDNGGSRYWYKSATESIELLIRHSVDNPTPKTGQVMYRHNVFVERVIFATPTTIERRYTFTATIRESYASDPLESGYLAAAVTAWLGTSTNEADLIAGIN</sequence>